<dbReference type="EMBL" id="FWFD01000005">
    <property type="protein sequence ID" value="SLM84893.1"/>
    <property type="molecule type" value="Genomic_DNA"/>
</dbReference>
<proteinExistence type="predicted"/>
<dbReference type="Pfam" id="PF11148">
    <property type="entry name" value="DUF2922"/>
    <property type="match status" value="1"/>
</dbReference>
<protein>
    <recommendedName>
        <fullName evidence="3">DUF2922 domain-containing protein</fullName>
    </recommendedName>
</protein>
<gene>
    <name evidence="1" type="ORF">FM121_02280</name>
</gene>
<evidence type="ECO:0008006" key="3">
    <source>
        <dbReference type="Google" id="ProtNLM"/>
    </source>
</evidence>
<sequence length="70" mass="7933">MKKLSMTFLNETGKKTYLRPKVASETLDAETVKDVMDGVTGLDLFEKTGEKMYVETKSAKYTETITTELF</sequence>
<dbReference type="Proteomes" id="UP000195918">
    <property type="component" value="Unassembled WGS sequence"/>
</dbReference>
<reference evidence="2" key="1">
    <citation type="submission" date="2017-02" db="EMBL/GenBank/DDBJ databases">
        <authorList>
            <person name="Dridi B."/>
        </authorList>
    </citation>
    <scope>NUCLEOTIDE SEQUENCE [LARGE SCALE GENOMIC DNA]</scope>
    <source>
        <strain evidence="2">bH819</strain>
    </source>
</reference>
<evidence type="ECO:0000313" key="2">
    <source>
        <dbReference type="Proteomes" id="UP000195918"/>
    </source>
</evidence>
<dbReference type="OrthoDB" id="2323347at2"/>
<dbReference type="RefSeq" id="WP_086950540.1">
    <property type="nucleotide sequence ID" value="NZ_FWFD01000005.1"/>
</dbReference>
<name>A0A1X6WKP2_9ENTE</name>
<dbReference type="InterPro" id="IPR021321">
    <property type="entry name" value="DUF2922"/>
</dbReference>
<evidence type="ECO:0000313" key="1">
    <source>
        <dbReference type="EMBL" id="SLM84893.1"/>
    </source>
</evidence>
<dbReference type="AlphaFoldDB" id="A0A1X6WKP2"/>
<organism evidence="1 2">
    <name type="scientific">Vagococcus fluvialis bH819</name>
    <dbReference type="NCBI Taxonomy" id="1255619"/>
    <lineage>
        <taxon>Bacteria</taxon>
        <taxon>Bacillati</taxon>
        <taxon>Bacillota</taxon>
        <taxon>Bacilli</taxon>
        <taxon>Lactobacillales</taxon>
        <taxon>Enterococcaceae</taxon>
        <taxon>Vagococcus</taxon>
    </lineage>
</organism>
<accession>A0A1X6WKP2</accession>
<keyword evidence="2" id="KW-1185">Reference proteome</keyword>